<dbReference type="EMBL" id="LXEW01000053">
    <property type="protein sequence ID" value="OAT46996.1"/>
    <property type="molecule type" value="Genomic_DNA"/>
</dbReference>
<comment type="caution">
    <text evidence="1">The sequence shown here is derived from an EMBL/GenBank/DDBJ whole genome shotgun (WGS) entry which is preliminary data.</text>
</comment>
<reference evidence="1 2" key="1">
    <citation type="submission" date="2016-04" db="EMBL/GenBank/DDBJ databases">
        <title>ATOL: Assembling a taxonomically balanced genome-scale reconstruction of the evolutionary history of the Enterobacteriaceae.</title>
        <authorList>
            <person name="Plunkett G.III."/>
            <person name="Neeno-Eckwall E.C."/>
            <person name="Glasner J.D."/>
            <person name="Perna N.T."/>
        </authorList>
    </citation>
    <scope>NUCLEOTIDE SEQUENCE [LARGE SCALE GENOMIC DNA]</scope>
    <source>
        <strain evidence="1 2">ATCC 35613</strain>
    </source>
</reference>
<dbReference type="PATRIC" id="fig|1354272.4.peg.3886"/>
<evidence type="ECO:0000313" key="1">
    <source>
        <dbReference type="EMBL" id="OAT46996.1"/>
    </source>
</evidence>
<dbReference type="AlphaFoldDB" id="A0A1B7JGL7"/>
<sequence>MSDKKEIATLSIKMSVDSTDLDKLEAQLKRIEGLMVSTGLKQSTSVGFSADKFFVTNGQVFIDEAFIDKAAIEKIAIQSPTTTIRTGVCYDDKKQSTHAQLDPDSIKSKDFDAKVAHRICGISIMHDGSILFGSEGYMGRESSDAAIALKSSAAITRLEKTISHEESEFEKLNRMVEDKFSQLQSSITAMQCTQAASEQAIDDAMQQAAKEGARKGVKQVLSKITAKVNDQ</sequence>
<keyword evidence="2" id="KW-1185">Reference proteome</keyword>
<dbReference type="Proteomes" id="UP000078224">
    <property type="component" value="Unassembled WGS sequence"/>
</dbReference>
<gene>
    <name evidence="1" type="ORF">M998_3799</name>
</gene>
<dbReference type="RefSeq" id="WP_068910314.1">
    <property type="nucleotide sequence ID" value="NZ_LXEW01000053.1"/>
</dbReference>
<name>A0A1B7JGL7_9GAMM</name>
<evidence type="ECO:0000313" key="2">
    <source>
        <dbReference type="Proteomes" id="UP000078224"/>
    </source>
</evidence>
<organism evidence="1 2">
    <name type="scientific">Providencia heimbachae ATCC 35613</name>
    <dbReference type="NCBI Taxonomy" id="1354272"/>
    <lineage>
        <taxon>Bacteria</taxon>
        <taxon>Pseudomonadati</taxon>
        <taxon>Pseudomonadota</taxon>
        <taxon>Gammaproteobacteria</taxon>
        <taxon>Enterobacterales</taxon>
        <taxon>Morganellaceae</taxon>
        <taxon>Providencia</taxon>
    </lineage>
</organism>
<protein>
    <submittedName>
        <fullName evidence="1">Uncharacterized protein</fullName>
    </submittedName>
</protein>
<dbReference type="OrthoDB" id="6465873at2"/>
<proteinExistence type="predicted"/>
<accession>A0A1B7JGL7</accession>